<sequence length="283" mass="32991">MIDISIIYVNYFSSREIGESISSFTKALSHLKYEIIVADNSKNIMEFDTLQKILQSCNVRLLKLNKNIGFGQGCNRAAKQAKGKYLFFLNPDTKYYKGSIESLLSFYEETADCGIVAPVLYNNDMSLQYSARKFPTILNQFFGRNSLLTKISRNNRFASDYMYLNRDYSKAMKVDWVRAAAILIERNLFWQVNGFSSDYFMFAEDVDLCKRLYRRGLYTYLHPGLAVIHTLGSTVDKTPIRKIWMHNKSLYTYFSKQYKLLQTLFFFAIIMRIVLVSIVEKIK</sequence>
<name>A0A660S8E6_UNCT6</name>
<dbReference type="Proteomes" id="UP000282321">
    <property type="component" value="Unassembled WGS sequence"/>
</dbReference>
<reference evidence="3 4" key="1">
    <citation type="submission" date="2018-06" db="EMBL/GenBank/DDBJ databases">
        <title>Extensive metabolic versatility and redundancy in microbially diverse, dynamic hydrothermal sediments.</title>
        <authorList>
            <person name="Dombrowski N."/>
            <person name="Teske A."/>
            <person name="Baker B.J."/>
        </authorList>
    </citation>
    <scope>NUCLEOTIDE SEQUENCE [LARGE SCALE GENOMIC DNA]</scope>
    <source>
        <strain evidence="3">B35_G9</strain>
    </source>
</reference>
<evidence type="ECO:0000313" key="4">
    <source>
        <dbReference type="Proteomes" id="UP000282321"/>
    </source>
</evidence>
<dbReference type="EMBL" id="QNBC01000095">
    <property type="protein sequence ID" value="RKX65356.1"/>
    <property type="molecule type" value="Genomic_DNA"/>
</dbReference>
<gene>
    <name evidence="3" type="ORF">DRP44_06530</name>
</gene>
<evidence type="ECO:0000259" key="2">
    <source>
        <dbReference type="Pfam" id="PF00535"/>
    </source>
</evidence>
<keyword evidence="1" id="KW-1133">Transmembrane helix</keyword>
<keyword evidence="1" id="KW-0472">Membrane</keyword>
<accession>A0A660S8E6</accession>
<dbReference type="InterPro" id="IPR001173">
    <property type="entry name" value="Glyco_trans_2-like"/>
</dbReference>
<proteinExistence type="predicted"/>
<feature type="domain" description="Glycosyltransferase 2-like" evidence="2">
    <location>
        <begin position="5"/>
        <end position="150"/>
    </location>
</feature>
<dbReference type="PANTHER" id="PTHR43179">
    <property type="entry name" value="RHAMNOSYLTRANSFERASE WBBL"/>
    <property type="match status" value="1"/>
</dbReference>
<dbReference type="PANTHER" id="PTHR43179:SF7">
    <property type="entry name" value="RHAMNOSYLTRANSFERASE WBBL"/>
    <property type="match status" value="1"/>
</dbReference>
<keyword evidence="1" id="KW-0812">Transmembrane</keyword>
<dbReference type="Pfam" id="PF00535">
    <property type="entry name" value="Glycos_transf_2"/>
    <property type="match status" value="1"/>
</dbReference>
<dbReference type="Gene3D" id="3.90.550.10">
    <property type="entry name" value="Spore Coat Polysaccharide Biosynthesis Protein SpsA, Chain A"/>
    <property type="match status" value="1"/>
</dbReference>
<organism evidence="3 4">
    <name type="scientific">candidate division TA06 bacterium</name>
    <dbReference type="NCBI Taxonomy" id="2250710"/>
    <lineage>
        <taxon>Bacteria</taxon>
        <taxon>Bacteria division TA06</taxon>
    </lineage>
</organism>
<dbReference type="AlphaFoldDB" id="A0A660S8E6"/>
<dbReference type="SUPFAM" id="SSF53448">
    <property type="entry name" value="Nucleotide-diphospho-sugar transferases"/>
    <property type="match status" value="1"/>
</dbReference>
<comment type="caution">
    <text evidence="3">The sequence shown here is derived from an EMBL/GenBank/DDBJ whole genome shotgun (WGS) entry which is preliminary data.</text>
</comment>
<evidence type="ECO:0000313" key="3">
    <source>
        <dbReference type="EMBL" id="RKX65356.1"/>
    </source>
</evidence>
<evidence type="ECO:0000256" key="1">
    <source>
        <dbReference type="SAM" id="Phobius"/>
    </source>
</evidence>
<protein>
    <recommendedName>
        <fullName evidence="2">Glycosyltransferase 2-like domain-containing protein</fullName>
    </recommendedName>
</protein>
<feature type="transmembrane region" description="Helical" evidence="1">
    <location>
        <begin position="260"/>
        <end position="279"/>
    </location>
</feature>
<dbReference type="InterPro" id="IPR029044">
    <property type="entry name" value="Nucleotide-diphossugar_trans"/>
</dbReference>